<dbReference type="EMBL" id="QEQK01000012">
    <property type="protein sequence ID" value="PWN55257.1"/>
    <property type="molecule type" value="Genomic_DNA"/>
</dbReference>
<name>A0A383XRK3_9GAMM</name>
<keyword evidence="2" id="KW-1185">Reference proteome</keyword>
<evidence type="ECO:0000313" key="2">
    <source>
        <dbReference type="Proteomes" id="UP000251800"/>
    </source>
</evidence>
<accession>A0A383XRK3</accession>
<dbReference type="AlphaFoldDB" id="A0A383XRK3"/>
<comment type="caution">
    <text evidence="1">The sequence shown here is derived from an EMBL/GenBank/DDBJ whole genome shotgun (WGS) entry which is preliminary data.</text>
</comment>
<sequence length="61" mass="6527">MLAVDDCDAARRHLPAVAMPPAMFFGQSVPPTVAEQCLRECGGVWLRAEGLQRFPSGQGSP</sequence>
<proteinExistence type="predicted"/>
<dbReference type="Proteomes" id="UP000251800">
    <property type="component" value="Unassembled WGS sequence"/>
</dbReference>
<reference evidence="1 2" key="1">
    <citation type="submission" date="2018-05" db="EMBL/GenBank/DDBJ databases">
        <title>Abyssibacter profundi OUC007T gen. nov., sp. nov, a marine bacterium isolated from seawater of the Mariana Trench.</title>
        <authorList>
            <person name="Zhou S."/>
        </authorList>
    </citation>
    <scope>NUCLEOTIDE SEQUENCE [LARGE SCALE GENOMIC DNA]</scope>
    <source>
        <strain evidence="1 2">OUC007</strain>
    </source>
</reference>
<organism evidence="1 2">
    <name type="scientific">Abyssibacter profundi</name>
    <dbReference type="NCBI Taxonomy" id="2182787"/>
    <lineage>
        <taxon>Bacteria</taxon>
        <taxon>Pseudomonadati</taxon>
        <taxon>Pseudomonadota</taxon>
        <taxon>Gammaproteobacteria</taxon>
        <taxon>Chromatiales</taxon>
        <taxon>Oceanococcaceae</taxon>
        <taxon>Abyssibacter</taxon>
    </lineage>
</organism>
<evidence type="ECO:0000313" key="1">
    <source>
        <dbReference type="EMBL" id="PWN55257.1"/>
    </source>
</evidence>
<protein>
    <submittedName>
        <fullName evidence="1">Uncharacterized protein</fullName>
    </submittedName>
</protein>
<gene>
    <name evidence="1" type="ORF">DEH80_13615</name>
</gene>